<gene>
    <name evidence="1" type="ORF">SAMEA2259716_03419</name>
</gene>
<dbReference type="AlphaFoldDB" id="A0A1U0WTR8"/>
<evidence type="ECO:0000313" key="2">
    <source>
        <dbReference type="Proteomes" id="UP000190074"/>
    </source>
</evidence>
<evidence type="ECO:0000313" key="1">
    <source>
        <dbReference type="EMBL" id="SKM29690.1"/>
    </source>
</evidence>
<dbReference type="RefSeq" id="WP_079626782.1">
    <property type="nucleotide sequence ID" value="NZ_FVGW01000006.1"/>
</dbReference>
<protein>
    <submittedName>
        <fullName evidence="1">Uncharacterized protein</fullName>
    </submittedName>
</protein>
<sequence>MTEQAVIIEWDIEPSLDSIFEAEDQLSQAISSGELGEVDGNEVGNGTATIYLYGPSCESIWKAIEPVARQLSPRPARALIRPGGPEVEPRQVSLS</sequence>
<reference evidence="1 2" key="1">
    <citation type="submission" date="2016-11" db="EMBL/GenBank/DDBJ databases">
        <authorList>
            <consortium name="Pathogen Informatics"/>
        </authorList>
    </citation>
    <scope>NUCLEOTIDE SEQUENCE [LARGE SCALE GENOMIC DNA]</scope>
    <source>
        <strain evidence="1 2">911</strain>
    </source>
</reference>
<dbReference type="Proteomes" id="UP000190074">
    <property type="component" value="Unassembled WGS sequence"/>
</dbReference>
<dbReference type="EMBL" id="FVGW01000006">
    <property type="protein sequence ID" value="SKM29690.1"/>
    <property type="molecule type" value="Genomic_DNA"/>
</dbReference>
<accession>A0A1U0WTR8</accession>
<organism evidence="1 2">
    <name type="scientific">Mycobacteroides abscessus subsp. massiliense</name>
    <dbReference type="NCBI Taxonomy" id="1962118"/>
    <lineage>
        <taxon>Bacteria</taxon>
        <taxon>Bacillati</taxon>
        <taxon>Actinomycetota</taxon>
        <taxon>Actinomycetes</taxon>
        <taxon>Mycobacteriales</taxon>
        <taxon>Mycobacteriaceae</taxon>
        <taxon>Mycobacteroides</taxon>
        <taxon>Mycobacteroides abscessus</taxon>
    </lineage>
</organism>
<name>A0A1U0WTR8_9MYCO</name>
<proteinExistence type="predicted"/>